<comment type="caution">
    <text evidence="2">The sequence shown here is derived from an EMBL/GenBank/DDBJ whole genome shotgun (WGS) entry which is preliminary data.</text>
</comment>
<protein>
    <submittedName>
        <fullName evidence="2">Uncharacterized protein</fullName>
    </submittedName>
</protein>
<name>X0V6K8_9ZZZZ</name>
<gene>
    <name evidence="2" type="ORF">S01H1_46317</name>
</gene>
<feature type="non-terminal residue" evidence="2">
    <location>
        <position position="263"/>
    </location>
</feature>
<feature type="compositionally biased region" description="Acidic residues" evidence="1">
    <location>
        <begin position="201"/>
        <end position="214"/>
    </location>
</feature>
<proteinExistence type="predicted"/>
<organism evidence="2">
    <name type="scientific">marine sediment metagenome</name>
    <dbReference type="NCBI Taxonomy" id="412755"/>
    <lineage>
        <taxon>unclassified sequences</taxon>
        <taxon>metagenomes</taxon>
        <taxon>ecological metagenomes</taxon>
    </lineage>
</organism>
<sequence>EFGHMLNATEVALKEIDHEKVADKDREAIGQAVMQKILKWGLFQYLEKRGEMGNRYRMKRLMETTGPGLKRVTDKQLDIEMDSVKVLVMCNPMKRPDRTKFISETAYRKELKRMKVRIDLPLVTGHPKIHVLPEACLAFTLRGEGMIRRDFVGIRYEIYNDDDDRHKASHGKYRLAQDGRSLEDDTDATADLWYGVEVKDQDEIEEEPEEETLESPEPGQVIEVAASPPSLETIGRERERIASLEESDLFKLHGVTFQIIYNR</sequence>
<evidence type="ECO:0000313" key="2">
    <source>
        <dbReference type="EMBL" id="GAG06977.1"/>
    </source>
</evidence>
<feature type="non-terminal residue" evidence="2">
    <location>
        <position position="1"/>
    </location>
</feature>
<reference evidence="2" key="1">
    <citation type="journal article" date="2014" name="Front. Microbiol.">
        <title>High frequency of phylogenetically diverse reductive dehalogenase-homologous genes in deep subseafloor sedimentary metagenomes.</title>
        <authorList>
            <person name="Kawai M."/>
            <person name="Futagami T."/>
            <person name="Toyoda A."/>
            <person name="Takaki Y."/>
            <person name="Nishi S."/>
            <person name="Hori S."/>
            <person name="Arai W."/>
            <person name="Tsubouchi T."/>
            <person name="Morono Y."/>
            <person name="Uchiyama I."/>
            <person name="Ito T."/>
            <person name="Fujiyama A."/>
            <person name="Inagaki F."/>
            <person name="Takami H."/>
        </authorList>
    </citation>
    <scope>NUCLEOTIDE SEQUENCE</scope>
    <source>
        <strain evidence="2">Expedition CK06-06</strain>
    </source>
</reference>
<accession>X0V6K8</accession>
<feature type="region of interest" description="Disordered" evidence="1">
    <location>
        <begin position="201"/>
        <end position="234"/>
    </location>
</feature>
<dbReference type="EMBL" id="BARS01029655">
    <property type="protein sequence ID" value="GAG06977.1"/>
    <property type="molecule type" value="Genomic_DNA"/>
</dbReference>
<evidence type="ECO:0000256" key="1">
    <source>
        <dbReference type="SAM" id="MobiDB-lite"/>
    </source>
</evidence>
<dbReference type="AlphaFoldDB" id="X0V6K8"/>